<dbReference type="Proteomes" id="UP000017836">
    <property type="component" value="Unassembled WGS sequence"/>
</dbReference>
<accession>W1P7Y6</accession>
<keyword evidence="2" id="KW-1185">Reference proteome</keyword>
<sequence length="110" mass="11566">MADMSTTGLVGGVAAPHQNEGNLAFTASSMVEDGLLKMDHLPPSNTMGDGIEESLSLSNFTKIGKSKNIDPTIQGLDKEEVATLNSIYSNTMGDGIEESLSLSNSAQFEN</sequence>
<evidence type="ECO:0000313" key="2">
    <source>
        <dbReference type="Proteomes" id="UP000017836"/>
    </source>
</evidence>
<proteinExistence type="predicted"/>
<dbReference type="EMBL" id="KI394358">
    <property type="protein sequence ID" value="ERN03100.1"/>
    <property type="molecule type" value="Genomic_DNA"/>
</dbReference>
<gene>
    <name evidence="1" type="ORF">AMTR_s00003p00041030</name>
</gene>
<name>W1P7Y6_AMBTC</name>
<reference evidence="2" key="1">
    <citation type="journal article" date="2013" name="Science">
        <title>The Amborella genome and the evolution of flowering plants.</title>
        <authorList>
            <consortium name="Amborella Genome Project"/>
        </authorList>
    </citation>
    <scope>NUCLEOTIDE SEQUENCE [LARGE SCALE GENOMIC DNA]</scope>
</reference>
<evidence type="ECO:0000313" key="1">
    <source>
        <dbReference type="EMBL" id="ERN03100.1"/>
    </source>
</evidence>
<dbReference type="Gramene" id="ERN03100">
    <property type="protein sequence ID" value="ERN03100"/>
    <property type="gene ID" value="AMTR_s00003p00041030"/>
</dbReference>
<protein>
    <submittedName>
        <fullName evidence="1">Uncharacterized protein</fullName>
    </submittedName>
</protein>
<organism evidence="1 2">
    <name type="scientific">Amborella trichopoda</name>
    <dbReference type="NCBI Taxonomy" id="13333"/>
    <lineage>
        <taxon>Eukaryota</taxon>
        <taxon>Viridiplantae</taxon>
        <taxon>Streptophyta</taxon>
        <taxon>Embryophyta</taxon>
        <taxon>Tracheophyta</taxon>
        <taxon>Spermatophyta</taxon>
        <taxon>Magnoliopsida</taxon>
        <taxon>Amborellales</taxon>
        <taxon>Amborellaceae</taxon>
        <taxon>Amborella</taxon>
    </lineage>
</organism>
<dbReference type="AlphaFoldDB" id="W1P7Y6"/>
<dbReference type="HOGENOM" id="CLU_2174348_0_0_1"/>